<organism evidence="2 3">
    <name type="scientific">Splendidivirga corallicola</name>
    <dbReference type="NCBI Taxonomy" id="3051826"/>
    <lineage>
        <taxon>Bacteria</taxon>
        <taxon>Pseudomonadati</taxon>
        <taxon>Bacteroidota</taxon>
        <taxon>Cytophagia</taxon>
        <taxon>Cytophagales</taxon>
        <taxon>Splendidivirgaceae</taxon>
        <taxon>Splendidivirga</taxon>
    </lineage>
</organism>
<dbReference type="Proteomes" id="UP001172082">
    <property type="component" value="Unassembled WGS sequence"/>
</dbReference>
<sequence>MVEIQHLTLIDTVTRVGTLKKAVEELFLTQSALSHQLKELERMRRSQLSIKGKIGSPISGFGGLLFSLFKFGPDKFLQIFKLHFKGI</sequence>
<dbReference type="Pfam" id="PF00126">
    <property type="entry name" value="HTH_1"/>
    <property type="match status" value="1"/>
</dbReference>
<evidence type="ECO:0000259" key="1">
    <source>
        <dbReference type="PROSITE" id="PS50931"/>
    </source>
</evidence>
<name>A0ABT8KNK1_9BACT</name>
<feature type="domain" description="HTH lysR-type" evidence="1">
    <location>
        <begin position="2"/>
        <end position="42"/>
    </location>
</feature>
<dbReference type="Gene3D" id="1.10.10.10">
    <property type="entry name" value="Winged helix-like DNA-binding domain superfamily/Winged helix DNA-binding domain"/>
    <property type="match status" value="1"/>
</dbReference>
<proteinExistence type="predicted"/>
<dbReference type="PROSITE" id="PS50931">
    <property type="entry name" value="HTH_LYSR"/>
    <property type="match status" value="1"/>
</dbReference>
<dbReference type="InterPro" id="IPR036390">
    <property type="entry name" value="WH_DNA-bd_sf"/>
</dbReference>
<gene>
    <name evidence="2" type="ORF">QQ008_12920</name>
</gene>
<evidence type="ECO:0000313" key="3">
    <source>
        <dbReference type="Proteomes" id="UP001172082"/>
    </source>
</evidence>
<reference evidence="2" key="1">
    <citation type="submission" date="2023-06" db="EMBL/GenBank/DDBJ databases">
        <title>Genomic of Parafulvivirga corallium.</title>
        <authorList>
            <person name="Wang G."/>
        </authorList>
    </citation>
    <scope>NUCLEOTIDE SEQUENCE</scope>
    <source>
        <strain evidence="2">BMA10</strain>
    </source>
</reference>
<comment type="caution">
    <text evidence="2">The sequence shown here is derived from an EMBL/GenBank/DDBJ whole genome shotgun (WGS) entry which is preliminary data.</text>
</comment>
<accession>A0ABT8KNK1</accession>
<evidence type="ECO:0000313" key="2">
    <source>
        <dbReference type="EMBL" id="MDN5202280.1"/>
    </source>
</evidence>
<protein>
    <submittedName>
        <fullName evidence="2">LysR family transcriptional regulator</fullName>
    </submittedName>
</protein>
<dbReference type="InterPro" id="IPR036388">
    <property type="entry name" value="WH-like_DNA-bd_sf"/>
</dbReference>
<dbReference type="EMBL" id="JAUJEA010000004">
    <property type="protein sequence ID" value="MDN5202280.1"/>
    <property type="molecule type" value="Genomic_DNA"/>
</dbReference>
<dbReference type="InterPro" id="IPR000847">
    <property type="entry name" value="LysR_HTH_N"/>
</dbReference>
<keyword evidence="3" id="KW-1185">Reference proteome</keyword>
<dbReference type="SUPFAM" id="SSF46785">
    <property type="entry name" value="Winged helix' DNA-binding domain"/>
    <property type="match status" value="1"/>
</dbReference>
<dbReference type="RefSeq" id="WP_346752577.1">
    <property type="nucleotide sequence ID" value="NZ_JAUJEA010000004.1"/>
</dbReference>